<name>A0A2T0B3E0_9CLOT</name>
<keyword evidence="2" id="KW-1185">Reference proteome</keyword>
<comment type="caution">
    <text evidence="1">The sequence shown here is derived from an EMBL/GenBank/DDBJ whole genome shotgun (WGS) entry which is preliminary data.</text>
</comment>
<gene>
    <name evidence="1" type="ORF">CLLU_36440</name>
</gene>
<dbReference type="Proteomes" id="UP000237798">
    <property type="component" value="Unassembled WGS sequence"/>
</dbReference>
<reference evidence="1 2" key="1">
    <citation type="submission" date="2018-03" db="EMBL/GenBank/DDBJ databases">
        <title>Genome sequence of Clostridium luticellarii DSM 29923.</title>
        <authorList>
            <person name="Poehlein A."/>
            <person name="Daniel R."/>
        </authorList>
    </citation>
    <scope>NUCLEOTIDE SEQUENCE [LARGE SCALE GENOMIC DNA]</scope>
    <source>
        <strain evidence="1 2">DSM 29923</strain>
    </source>
</reference>
<dbReference type="RefSeq" id="WP_158255948.1">
    <property type="nucleotide sequence ID" value="NZ_JALCPJ010000020.1"/>
</dbReference>
<evidence type="ECO:0000313" key="1">
    <source>
        <dbReference type="EMBL" id="PRR78420.1"/>
    </source>
</evidence>
<proteinExistence type="predicted"/>
<accession>A0A2T0B3E0</accession>
<sequence>MNQTETKIELKEVKFDDVEQLTDANTPVIIGGAVCGFAICAGAACGGGCGGALCAF</sequence>
<protein>
    <submittedName>
        <fullName evidence="1">Uncharacterized protein</fullName>
    </submittedName>
</protein>
<evidence type="ECO:0000313" key="2">
    <source>
        <dbReference type="Proteomes" id="UP000237798"/>
    </source>
</evidence>
<dbReference type="EMBL" id="PVXP01000126">
    <property type="protein sequence ID" value="PRR78420.1"/>
    <property type="molecule type" value="Genomic_DNA"/>
</dbReference>
<organism evidence="1 2">
    <name type="scientific">Clostridium luticellarii</name>
    <dbReference type="NCBI Taxonomy" id="1691940"/>
    <lineage>
        <taxon>Bacteria</taxon>
        <taxon>Bacillati</taxon>
        <taxon>Bacillota</taxon>
        <taxon>Clostridia</taxon>
        <taxon>Eubacteriales</taxon>
        <taxon>Clostridiaceae</taxon>
        <taxon>Clostridium</taxon>
    </lineage>
</organism>
<dbReference type="AlphaFoldDB" id="A0A2T0B3E0"/>